<evidence type="ECO:0000313" key="2">
    <source>
        <dbReference type="Proteomes" id="UP000269883"/>
    </source>
</evidence>
<sequence length="151" mass="16304">MQNTKINLEKAIELAGNYFGQEYHCAEAVAKATLEALGQESEASVACATPFGGGFGKTHQEVCGALSGALIAIGQMHGRKAPGQDWTETADLGAAVREAFLARYATTHCQTLRLRFGEEAQMDECRKIVRLVTQDVLESLILYSRQGLALV</sequence>
<organism evidence="1 2">
    <name type="scientific">Desulfovibrio ferrophilus</name>
    <dbReference type="NCBI Taxonomy" id="241368"/>
    <lineage>
        <taxon>Bacteria</taxon>
        <taxon>Pseudomonadati</taxon>
        <taxon>Thermodesulfobacteriota</taxon>
        <taxon>Desulfovibrionia</taxon>
        <taxon>Desulfovibrionales</taxon>
        <taxon>Desulfovibrionaceae</taxon>
        <taxon>Desulfovibrio</taxon>
    </lineage>
</organism>
<dbReference type="InterPro" id="IPR010181">
    <property type="entry name" value="CGCAxxGCC_motif"/>
</dbReference>
<dbReference type="AlphaFoldDB" id="A0A2Z6B3F9"/>
<dbReference type="KEGG" id="dfl:DFE_3267"/>
<accession>A0A2Z6B3F9</accession>
<dbReference type="Pfam" id="PF09719">
    <property type="entry name" value="C_GCAxxG_C_C"/>
    <property type="match status" value="1"/>
</dbReference>
<keyword evidence="2" id="KW-1185">Reference proteome</keyword>
<dbReference type="NCBIfam" id="TIGR01909">
    <property type="entry name" value="C_GCAxxG_C_C"/>
    <property type="match status" value="1"/>
</dbReference>
<dbReference type="EMBL" id="AP017378">
    <property type="protein sequence ID" value="BBD09993.1"/>
    <property type="molecule type" value="Genomic_DNA"/>
</dbReference>
<dbReference type="Proteomes" id="UP000269883">
    <property type="component" value="Chromosome"/>
</dbReference>
<dbReference type="RefSeq" id="WP_126380985.1">
    <property type="nucleotide sequence ID" value="NZ_AP017378.1"/>
</dbReference>
<evidence type="ECO:0000313" key="1">
    <source>
        <dbReference type="EMBL" id="BBD09993.1"/>
    </source>
</evidence>
<gene>
    <name evidence="1" type="ORF">DFE_3267</name>
</gene>
<reference evidence="1 2" key="1">
    <citation type="journal article" date="2018" name="Sci. Adv.">
        <title>Multi-heme cytochromes provide a pathway for survival in energy-limited environments.</title>
        <authorList>
            <person name="Deng X."/>
            <person name="Dohmae N."/>
            <person name="Nealson K.H."/>
            <person name="Hashimoto K."/>
            <person name="Okamoto A."/>
        </authorList>
    </citation>
    <scope>NUCLEOTIDE SEQUENCE [LARGE SCALE GENOMIC DNA]</scope>
    <source>
        <strain evidence="1 2">IS5</strain>
    </source>
</reference>
<proteinExistence type="predicted"/>
<name>A0A2Z6B3F9_9BACT</name>
<dbReference type="OrthoDB" id="9791535at2"/>
<protein>
    <submittedName>
        <fullName evidence="1">C_GCAxxG_C_C family protein</fullName>
    </submittedName>
</protein>